<evidence type="ECO:0000313" key="4">
    <source>
        <dbReference type="Proteomes" id="UP000516028"/>
    </source>
</evidence>
<name>A0A7H0GPU5_9BURK</name>
<dbReference type="InterPro" id="IPR000873">
    <property type="entry name" value="AMP-dep_synth/lig_dom"/>
</dbReference>
<feature type="region of interest" description="Disordered" evidence="1">
    <location>
        <begin position="478"/>
        <end position="498"/>
    </location>
</feature>
<accession>A0A7H0GPU5</accession>
<dbReference type="PROSITE" id="PS00455">
    <property type="entry name" value="AMP_BINDING"/>
    <property type="match status" value="1"/>
</dbReference>
<dbReference type="GO" id="GO:0043041">
    <property type="term" value="P:amino acid activation for nonribosomal peptide biosynthetic process"/>
    <property type="evidence" value="ECO:0007669"/>
    <property type="project" value="TreeGrafter"/>
</dbReference>
<dbReference type="GO" id="GO:0005829">
    <property type="term" value="C:cytosol"/>
    <property type="evidence" value="ECO:0007669"/>
    <property type="project" value="TreeGrafter"/>
</dbReference>
<sequence length="498" mass="54818">MRFDFDLFEFLELSENPRDAAIHDASGELSWQALRTAVDVWMIAALEAGAHADLPLVITGHKEADFVVAMLGCLRLGVPFVPIDVINPQARAERITELVNASLVYDTQKKRFLPTGHEPLELEEKGVAYIMFTSGSTGDPKGVQIGRESMGLFASWIRDCLNLGEAPVFMDQMLFSFDFSLFNWVGALACGGAVALCARETIEDDAAFAAYLAHTRVSVWASTPSFVRQQMLGASFNATHLPDLKAFVFGAESLTPTMAEALWERFPEVRIINSYGPTEATCSTTWVEIDAALRESAPLPFPIGRAKPYADVFIDNGEICIAGDHVMRGYLNRPDLNETRMFTREGKRGYRSGDVGDIDAQGLVTFRGRRDDQIKMHGYRIELAEVDAALALLPGVRAGAAIALRRPDGVIVRMIGFVEPDHGGPAGLHPPYTEIKNWKTILAQRVPPYMVPSELFVCHGLPITQTEKVDRKKLEQMYRESRTAGSATRPAPLTGQAA</sequence>
<dbReference type="KEGG" id="daer:H9K75_11345"/>
<proteinExistence type="predicted"/>
<dbReference type="Gene3D" id="3.40.50.12780">
    <property type="entry name" value="N-terminal domain of ligase-like"/>
    <property type="match status" value="1"/>
</dbReference>
<dbReference type="Pfam" id="PF00501">
    <property type="entry name" value="AMP-binding"/>
    <property type="match status" value="1"/>
</dbReference>
<protein>
    <submittedName>
        <fullName evidence="3">AMP-binding protein</fullName>
    </submittedName>
</protein>
<dbReference type="EMBL" id="CP060783">
    <property type="protein sequence ID" value="QNP50311.1"/>
    <property type="molecule type" value="Genomic_DNA"/>
</dbReference>
<dbReference type="InterPro" id="IPR020845">
    <property type="entry name" value="AMP-binding_CS"/>
</dbReference>
<dbReference type="InterPro" id="IPR042099">
    <property type="entry name" value="ANL_N_sf"/>
</dbReference>
<dbReference type="GO" id="GO:0044550">
    <property type="term" value="P:secondary metabolite biosynthetic process"/>
    <property type="evidence" value="ECO:0007669"/>
    <property type="project" value="TreeGrafter"/>
</dbReference>
<evidence type="ECO:0000313" key="3">
    <source>
        <dbReference type="EMBL" id="QNP50311.1"/>
    </source>
</evidence>
<dbReference type="RefSeq" id="WP_187725818.1">
    <property type="nucleotide sequence ID" value="NZ_CP060783.1"/>
</dbReference>
<dbReference type="Proteomes" id="UP000516028">
    <property type="component" value="Chromosome"/>
</dbReference>
<organism evidence="3 4">
    <name type="scientific">Diaphorobacter aerolatus</name>
    <dbReference type="NCBI Taxonomy" id="1288495"/>
    <lineage>
        <taxon>Bacteria</taxon>
        <taxon>Pseudomonadati</taxon>
        <taxon>Pseudomonadota</taxon>
        <taxon>Betaproteobacteria</taxon>
        <taxon>Burkholderiales</taxon>
        <taxon>Comamonadaceae</taxon>
        <taxon>Diaphorobacter</taxon>
    </lineage>
</organism>
<evidence type="ECO:0000259" key="2">
    <source>
        <dbReference type="Pfam" id="PF00501"/>
    </source>
</evidence>
<dbReference type="PANTHER" id="PTHR45527">
    <property type="entry name" value="NONRIBOSOMAL PEPTIDE SYNTHETASE"/>
    <property type="match status" value="1"/>
</dbReference>
<reference evidence="3 4" key="1">
    <citation type="submission" date="2020-08" db="EMBL/GenBank/DDBJ databases">
        <title>Genome sequence of Diaphorobacter aerolatus KACC 16536T.</title>
        <authorList>
            <person name="Hyun D.-W."/>
            <person name="Bae J.-W."/>
        </authorList>
    </citation>
    <scope>NUCLEOTIDE SEQUENCE [LARGE SCALE GENOMIC DNA]</scope>
    <source>
        <strain evidence="3 4">KACC 16536</strain>
    </source>
</reference>
<dbReference type="SUPFAM" id="SSF56801">
    <property type="entry name" value="Acetyl-CoA synthetase-like"/>
    <property type="match status" value="1"/>
</dbReference>
<dbReference type="AlphaFoldDB" id="A0A7H0GPU5"/>
<dbReference type="GO" id="GO:0031177">
    <property type="term" value="F:phosphopantetheine binding"/>
    <property type="evidence" value="ECO:0007669"/>
    <property type="project" value="TreeGrafter"/>
</dbReference>
<dbReference type="PANTHER" id="PTHR45527:SF1">
    <property type="entry name" value="FATTY ACID SYNTHASE"/>
    <property type="match status" value="1"/>
</dbReference>
<keyword evidence="4" id="KW-1185">Reference proteome</keyword>
<dbReference type="InterPro" id="IPR045851">
    <property type="entry name" value="AMP-bd_C_sf"/>
</dbReference>
<dbReference type="Gene3D" id="3.30.300.30">
    <property type="match status" value="1"/>
</dbReference>
<evidence type="ECO:0000256" key="1">
    <source>
        <dbReference type="SAM" id="MobiDB-lite"/>
    </source>
</evidence>
<gene>
    <name evidence="3" type="ORF">H9K75_11345</name>
</gene>
<feature type="domain" description="AMP-dependent synthetase/ligase" evidence="2">
    <location>
        <begin position="15"/>
        <end position="331"/>
    </location>
</feature>